<name>W5TIB1_9NOCA</name>
<dbReference type="HOGENOM" id="CLU_986358_0_0_11"/>
<sequence>MAAAGALGYVDLMKPDSVADQPLAPLLEWATGRLAALGLTVTGAEEMRRRDWTLLARIHTGDGPFWAKASARAFAHEGPLLLDLARLRPGSVLEPVAVHRDNGWMLNRDGGETMRSGPLDRQVAGDSPRPPEWDSVLRAYAGLQYALGTQADVLRASGTPYLPPSRLVEVYRRFAEHDPGLVPAIAAAADELEQSGRLAPEHNDLYPGHVFRTTGAIFDWGDSLITHPFLSIRTHTDPRRQAYFDAWREFAPITDREIELSARLAPLTTLHSWLSIDTAPGSAGERFAPFVADMLARLRRAFS</sequence>
<keyword evidence="3" id="KW-1185">Reference proteome</keyword>
<dbReference type="SUPFAM" id="SSF56112">
    <property type="entry name" value="Protein kinase-like (PK-like)"/>
    <property type="match status" value="1"/>
</dbReference>
<dbReference type="InterPro" id="IPR011009">
    <property type="entry name" value="Kinase-like_dom_sf"/>
</dbReference>
<accession>W5TIB1</accession>
<protein>
    <recommendedName>
        <fullName evidence="4">Aminoglycoside phosphotransferase domain-containing protein</fullName>
    </recommendedName>
</protein>
<evidence type="ECO:0000313" key="2">
    <source>
        <dbReference type="EMBL" id="AHH16961.1"/>
    </source>
</evidence>
<organism evidence="2 3">
    <name type="scientific">Nocardia nova SH22a</name>
    <dbReference type="NCBI Taxonomy" id="1415166"/>
    <lineage>
        <taxon>Bacteria</taxon>
        <taxon>Bacillati</taxon>
        <taxon>Actinomycetota</taxon>
        <taxon>Actinomycetes</taxon>
        <taxon>Mycobacteriales</taxon>
        <taxon>Nocardiaceae</taxon>
        <taxon>Nocardia</taxon>
    </lineage>
</organism>
<dbReference type="PATRIC" id="fig|1415166.3.peg.2199"/>
<proteinExistence type="predicted"/>
<dbReference type="EMBL" id="CP006850">
    <property type="protein sequence ID" value="AHH16961.1"/>
    <property type="molecule type" value="Genomic_DNA"/>
</dbReference>
<reference evidence="2 3" key="1">
    <citation type="journal article" date="2014" name="Appl. Environ. Microbiol.">
        <title>Insights into the Microbial Degradation of Rubber and Gutta-Percha by Analysis of the Complete Genome of Nocardia nova SH22a.</title>
        <authorList>
            <person name="Luo Q."/>
            <person name="Hiessl S."/>
            <person name="Poehlein A."/>
            <person name="Daniel R."/>
            <person name="Steinbuchel A."/>
        </authorList>
    </citation>
    <scope>NUCLEOTIDE SEQUENCE [LARGE SCALE GENOMIC DNA]</scope>
    <source>
        <strain evidence="2">SH22a</strain>
    </source>
</reference>
<feature type="region of interest" description="Disordered" evidence="1">
    <location>
        <begin position="109"/>
        <end position="130"/>
    </location>
</feature>
<dbReference type="AlphaFoldDB" id="W5TIB1"/>
<dbReference type="KEGG" id="nno:NONO_c21630"/>
<dbReference type="STRING" id="1415166.NONO_c21630"/>
<dbReference type="Proteomes" id="UP000019150">
    <property type="component" value="Chromosome"/>
</dbReference>
<evidence type="ECO:0008006" key="4">
    <source>
        <dbReference type="Google" id="ProtNLM"/>
    </source>
</evidence>
<gene>
    <name evidence="2" type="ORF">NONO_c21630</name>
</gene>
<evidence type="ECO:0000256" key="1">
    <source>
        <dbReference type="SAM" id="MobiDB-lite"/>
    </source>
</evidence>
<dbReference type="eggNOG" id="COG3178">
    <property type="taxonomic scope" value="Bacteria"/>
</dbReference>
<evidence type="ECO:0000313" key="3">
    <source>
        <dbReference type="Proteomes" id="UP000019150"/>
    </source>
</evidence>